<dbReference type="CDD" id="cd12438">
    <property type="entry name" value="RRM_CNOT4"/>
    <property type="match status" value="1"/>
</dbReference>
<dbReference type="SUPFAM" id="SSF57850">
    <property type="entry name" value="RING/U-box"/>
    <property type="match status" value="1"/>
</dbReference>
<dbReference type="InterPro" id="IPR035979">
    <property type="entry name" value="RBD_domain_sf"/>
</dbReference>
<dbReference type="InterPro" id="IPR000504">
    <property type="entry name" value="RRM_dom"/>
</dbReference>
<dbReference type="GO" id="GO:0030014">
    <property type="term" value="C:CCR4-NOT complex"/>
    <property type="evidence" value="ECO:0000318"/>
    <property type="project" value="GO_Central"/>
</dbReference>
<feature type="compositionally biased region" description="Low complexity" evidence="11">
    <location>
        <begin position="1469"/>
        <end position="1481"/>
    </location>
</feature>
<keyword evidence="7" id="KW-0539">Nucleus</keyword>
<feature type="compositionally biased region" description="Low complexity" evidence="11">
    <location>
        <begin position="325"/>
        <end position="360"/>
    </location>
</feature>
<dbReference type="InterPro" id="IPR039780">
    <property type="entry name" value="Mot2"/>
</dbReference>
<dbReference type="InterPro" id="IPR001841">
    <property type="entry name" value="Znf_RING"/>
</dbReference>
<feature type="compositionally biased region" description="Basic and acidic residues" evidence="11">
    <location>
        <begin position="979"/>
        <end position="1002"/>
    </location>
</feature>
<sequence>MMDDSEEEPVCPLCLEELDLTDRHFKPCQCGYQICLWCWHQIMEMAEGEGKCPACRTPYDKNKVTEASQALPEDLTGLISEKKQKDRQSKASVSASRQHLSSVRVVQRNLVYVIGLPLNIAEEDILRTNQYFGQYGKIHKISTSRSAAYNAASGPNGPTASAYVNFVREEDAVKCIQTVDGALLEGKLIRACFGTTKYCNSYLKHVTCTNPDCLYLHDIGSHDDSFTKEEMLASKQDYFHNATHPSNYSGKGLPPPPPSDGASAARPLNIPSTSQPPHRESSATVGSPGPQAALAASSSWGSKSKVAGPAPSTKVPPVAAPPPALKALRPAAGAGPSSSAAVAPSTSASAAGPSTSGKGSFTSHKPSAAVLSGRVINANAQPPPFIAVASRNVDAPGVSTAKTVTVAQAAAAAALAGRPVTPGDAAGAPNLKAARPVTPSEVVGGSGAKAGRPVAPAETVGAPNLKAGLDPTPKQAAAVLAARTGKVGRQVVVAHGAPEGPTAGSAAPSVIKTLGTGPIRQGSFVAVAKAAAGVSLGAGSKLVLEGSLNATGPSPLAGESFPTLQAVISQSNSRPSSADTGPGKQPRALLERGGSQHEENVAGGSGAGGLGAWGKSLVKTSSGLAAESIPAEIRGPEKAGQGEGASTTAKMASGGSESKLAAETVLPISTTRALESTAPSETAPAPSPLKDVLSKSPAGRVGSLRTARTEAERASLESTSGFHFERSAEIPVTRRPSHGDEGLLRAATGFGSGTGVFVPGFLNQDTLSRSSSPQPAGTGVFLPGLSRTSSGGGGSPSWGGIGRGMLQERGGGMLDQGGSPKFNRLLGMNMEGGSPRIFRQGSPFEGGSPKFFHQGGVVGSPNYGRLGPGFLEGGSPKFGRGGPFQGEGGSPAYGRANGGQMMGMPEMANFGRPPGGHFNNLVEGGSPSFARPAMSAPVSRLARLGGPSGDTDTIPEGGRKVEQSALGGPKESGAGMKEPGFEQLRRVRTGNPREEETARKEPGSPGESSVIADILGMEFDPWADGPLPDPSGLAKILLAEERAKAAAAAAKTSTPGAPPARQSRFKFAWESDGPAEEPAGEGGVRKSRFDFAGSSDTVPTPADSAMVSSSAGVKSRFGFTLEKDKGGADAARPSTAGSSGAGSDAGGRFSPAPGLTTSESSETSSRPQSGSRPSTAEEDGNTNGAGFGAGLLRPGSATGKPLLPAPPGFVNRGRGGAPAGSQGLLPTPRPFSMRPSHAPLGGPQPHHPAPPPNPDMGFFDPAIMAMGTGKAFEYKPPPPSSSPNEAMSPGLLSILKNLGGPPSSNPPLGGEGLPNPGSGLPFFPPPSGQRTPPVRQQGFGGLAGPAFQPPLQSEQYSQIVTSSGKETGHVDGSKGEEFRPGSGGAGPRSWGVWGLGQGPATQTVKEPAPQMRAQRGGLSSMMAAIGGVGTQASAPSFASAVAASQGAHVPGFAVGGVQGANNPGQSSWAAIAAVKTPAAAKPHPPEAERKGAKESGRVDGASQEREGNKQGETGSEGFGKGERKVIEEKERQVVAEIGEGSDGGQEEGDEDAGKVLNEEEEKKALRKKEKKLRREREKALAAERKQKEADEAKARERAASKKEKSATEKELAPAPVSKPPEVSLAKGPAANGKAKKESGVPETKVEVEAEERKGEASKKGPEKQNGNGKKRKDALVLDDIGKDDTLGERGEPILQFAKGSDGGAKSPIKEKSKVGLKARAQDEKKSAGFESDAVNAAGFLASLVNEKKGVNPPVKGKRPEPAAAKPGNLHQEKKSGDNKAGSAPIGVPIGPFGMPVGANMVFGSGSTEFTAQGLGFNLSANQVFPQNWQGSNMNGMAEGIKAGLSLSALLQQQLELQLQQNQGAPPAEGVGGKRSRGYAEAPAGGGGSKDFGLPAAAARAAARVFRMAADFVMDDGSSSSGESFTTSAGTGRHGNVNGGAGFGVNNLPDVYQFSATSSAERAVAAAAAWEHGLRGPEAAVSNGNAHNPLLSQVDALEREVENAREVERKLENKLMEVKQWIDQDDAVLENITSSYAATAAETKGAF</sequence>
<evidence type="ECO:0000256" key="4">
    <source>
        <dbReference type="ARBA" id="ARBA00022833"/>
    </source>
</evidence>
<dbReference type="GO" id="GO:0005634">
    <property type="term" value="C:nucleus"/>
    <property type="evidence" value="ECO:0007669"/>
    <property type="project" value="UniProtKB-SubCell"/>
</dbReference>
<dbReference type="Pfam" id="PF00076">
    <property type="entry name" value="RRM_1"/>
    <property type="match status" value="1"/>
</dbReference>
<feature type="compositionally biased region" description="Basic and acidic residues" evidence="11">
    <location>
        <begin position="1572"/>
        <end position="1611"/>
    </location>
</feature>
<feature type="coiled-coil region" evidence="10">
    <location>
        <begin position="1993"/>
        <end position="2023"/>
    </location>
</feature>
<feature type="region of interest" description="Disordered" evidence="11">
    <location>
        <begin position="1361"/>
        <end position="1415"/>
    </location>
</feature>
<dbReference type="PROSITE" id="PS50102">
    <property type="entry name" value="RRM"/>
    <property type="match status" value="1"/>
</dbReference>
<feature type="compositionally biased region" description="Basic and acidic residues" evidence="11">
    <location>
        <begin position="1519"/>
        <end position="1533"/>
    </location>
</feature>
<proteinExistence type="predicted"/>
<dbReference type="SMART" id="SM00360">
    <property type="entry name" value="RRM"/>
    <property type="match status" value="1"/>
</dbReference>
<feature type="region of interest" description="Disordered" evidence="11">
    <location>
        <begin position="940"/>
        <end position="1009"/>
    </location>
</feature>
<dbReference type="Gene3D" id="3.30.70.330">
    <property type="match status" value="1"/>
</dbReference>
<keyword evidence="2" id="KW-0479">Metal-binding</keyword>
<dbReference type="PANTHER" id="PTHR12603">
    <property type="entry name" value="CCR4-NOT TRANSCRIPTION COMPLEX RELATED"/>
    <property type="match status" value="1"/>
</dbReference>
<feature type="compositionally biased region" description="Basic and acidic residues" evidence="11">
    <location>
        <begin position="80"/>
        <end position="89"/>
    </location>
</feature>
<dbReference type="PANTHER" id="PTHR12603:SF36">
    <property type="entry name" value="RNA BINDING (RRM_RBD_RNP MOTIFS) FAMILY PROTEIN"/>
    <property type="match status" value="1"/>
</dbReference>
<feature type="region of interest" description="Disordered" evidence="11">
    <location>
        <begin position="1048"/>
        <end position="1112"/>
    </location>
</feature>
<feature type="domain" description="RING-type" evidence="12">
    <location>
        <begin position="11"/>
        <end position="56"/>
    </location>
</feature>
<protein>
    <submittedName>
        <fullName evidence="14">CCR4-NOT transcription complex subunit 4</fullName>
    </submittedName>
</protein>
<dbReference type="Pfam" id="PF14570">
    <property type="entry name" value="zf-RING_4"/>
    <property type="match status" value="1"/>
</dbReference>
<keyword evidence="15" id="KW-1185">Reference proteome</keyword>
<dbReference type="GO" id="GO:0016567">
    <property type="term" value="P:protein ubiquitination"/>
    <property type="evidence" value="ECO:0000318"/>
    <property type="project" value="GO_Central"/>
</dbReference>
<feature type="compositionally biased region" description="Low complexity" evidence="11">
    <location>
        <begin position="675"/>
        <end position="684"/>
    </location>
</feature>
<feature type="domain" description="RRM" evidence="13">
    <location>
        <begin position="109"/>
        <end position="196"/>
    </location>
</feature>
<feature type="region of interest" description="Disordered" evidence="11">
    <location>
        <begin position="75"/>
        <end position="95"/>
    </location>
</feature>
<evidence type="ECO:0000256" key="6">
    <source>
        <dbReference type="ARBA" id="ARBA00023054"/>
    </source>
</evidence>
<evidence type="ECO:0000256" key="3">
    <source>
        <dbReference type="ARBA" id="ARBA00022771"/>
    </source>
</evidence>
<dbReference type="EMBL" id="DF237115">
    <property type="protein sequence ID" value="GAQ83887.1"/>
    <property type="molecule type" value="Genomic_DNA"/>
</dbReference>
<evidence type="ECO:0000256" key="10">
    <source>
        <dbReference type="SAM" id="Coils"/>
    </source>
</evidence>
<accession>A0A1Y1I592</accession>
<dbReference type="FunFam" id="3.30.40.10:FF:000006">
    <property type="entry name" value="CCR4-NOT transcription complex subunit 4"/>
    <property type="match status" value="1"/>
</dbReference>
<evidence type="ECO:0000259" key="13">
    <source>
        <dbReference type="PROSITE" id="PS50102"/>
    </source>
</evidence>
<evidence type="ECO:0000256" key="5">
    <source>
        <dbReference type="ARBA" id="ARBA00022884"/>
    </source>
</evidence>
<dbReference type="SMART" id="SM00361">
    <property type="entry name" value="RRM_1"/>
    <property type="match status" value="1"/>
</dbReference>
<keyword evidence="3 8" id="KW-0863">Zinc-finger</keyword>
<evidence type="ECO:0000259" key="12">
    <source>
        <dbReference type="PROSITE" id="PS50089"/>
    </source>
</evidence>
<feature type="region of interest" description="Disordered" evidence="11">
    <location>
        <begin position="1694"/>
        <end position="1719"/>
    </location>
</feature>
<evidence type="ECO:0000256" key="8">
    <source>
        <dbReference type="PROSITE-ProRule" id="PRU00175"/>
    </source>
</evidence>
<organism evidence="14 15">
    <name type="scientific">Klebsormidium nitens</name>
    <name type="common">Green alga</name>
    <name type="synonym">Ulothrix nitens</name>
    <dbReference type="NCBI Taxonomy" id="105231"/>
    <lineage>
        <taxon>Eukaryota</taxon>
        <taxon>Viridiplantae</taxon>
        <taxon>Streptophyta</taxon>
        <taxon>Klebsormidiophyceae</taxon>
        <taxon>Klebsormidiales</taxon>
        <taxon>Klebsormidiaceae</taxon>
        <taxon>Klebsormidium</taxon>
    </lineage>
</organism>
<feature type="compositionally biased region" description="Polar residues" evidence="11">
    <location>
        <begin position="568"/>
        <end position="579"/>
    </location>
</feature>
<evidence type="ECO:0000313" key="14">
    <source>
        <dbReference type="EMBL" id="GAQ83887.1"/>
    </source>
</evidence>
<dbReference type="InterPro" id="IPR012677">
    <property type="entry name" value="Nucleotide-bd_a/b_plait_sf"/>
</dbReference>
<feature type="region of interest" description="Disordered" evidence="11">
    <location>
        <begin position="1124"/>
        <end position="1349"/>
    </location>
</feature>
<feature type="compositionally biased region" description="Basic and acidic residues" evidence="11">
    <location>
        <begin position="1707"/>
        <end position="1719"/>
    </location>
</feature>
<reference evidence="14 15" key="1">
    <citation type="journal article" date="2014" name="Nat. Commun.">
        <title>Klebsormidium flaccidum genome reveals primary factors for plant terrestrial adaptation.</title>
        <authorList>
            <person name="Hori K."/>
            <person name="Maruyama F."/>
            <person name="Fujisawa T."/>
            <person name="Togashi T."/>
            <person name="Yamamoto N."/>
            <person name="Seo M."/>
            <person name="Sato S."/>
            <person name="Yamada T."/>
            <person name="Mori H."/>
            <person name="Tajima N."/>
            <person name="Moriyama T."/>
            <person name="Ikeuchi M."/>
            <person name="Watanabe M."/>
            <person name="Wada H."/>
            <person name="Kobayashi K."/>
            <person name="Saito M."/>
            <person name="Masuda T."/>
            <person name="Sasaki-Sekimoto Y."/>
            <person name="Mashiguchi K."/>
            <person name="Awai K."/>
            <person name="Shimojima M."/>
            <person name="Masuda S."/>
            <person name="Iwai M."/>
            <person name="Nobusawa T."/>
            <person name="Narise T."/>
            <person name="Kondo S."/>
            <person name="Saito H."/>
            <person name="Sato R."/>
            <person name="Murakawa M."/>
            <person name="Ihara Y."/>
            <person name="Oshima-Yamada Y."/>
            <person name="Ohtaka K."/>
            <person name="Satoh M."/>
            <person name="Sonobe K."/>
            <person name="Ishii M."/>
            <person name="Ohtani R."/>
            <person name="Kanamori-Sato M."/>
            <person name="Honoki R."/>
            <person name="Miyazaki D."/>
            <person name="Mochizuki H."/>
            <person name="Umetsu J."/>
            <person name="Higashi K."/>
            <person name="Shibata D."/>
            <person name="Kamiya Y."/>
            <person name="Sato N."/>
            <person name="Nakamura Y."/>
            <person name="Tabata S."/>
            <person name="Ida S."/>
            <person name="Kurokawa K."/>
            <person name="Ohta H."/>
        </authorList>
    </citation>
    <scope>NUCLEOTIDE SEQUENCE [LARGE SCALE GENOMIC DNA]</scope>
    <source>
        <strain evidence="14 15">NIES-2285</strain>
    </source>
</reference>
<evidence type="ECO:0000256" key="2">
    <source>
        <dbReference type="ARBA" id="ARBA00022723"/>
    </source>
</evidence>
<feature type="compositionally biased region" description="Pro residues" evidence="11">
    <location>
        <begin position="1245"/>
        <end position="1254"/>
    </location>
</feature>
<dbReference type="OMA" id="AGHIYQP"/>
<dbReference type="PROSITE" id="PS50089">
    <property type="entry name" value="ZF_RING_2"/>
    <property type="match status" value="1"/>
</dbReference>
<feature type="region of interest" description="Disordered" evidence="11">
    <location>
        <begin position="1748"/>
        <end position="1782"/>
    </location>
</feature>
<feature type="compositionally biased region" description="Basic and acidic residues" evidence="11">
    <location>
        <begin position="1366"/>
        <end position="1379"/>
    </location>
</feature>
<evidence type="ECO:0000256" key="11">
    <source>
        <dbReference type="SAM" id="MobiDB-lite"/>
    </source>
</evidence>
<comment type="subcellular location">
    <subcellularLocation>
        <location evidence="1">Nucleus</location>
    </subcellularLocation>
</comment>
<feature type="compositionally biased region" description="Basic and acidic residues" evidence="11">
    <location>
        <begin position="1634"/>
        <end position="1662"/>
    </location>
</feature>
<feature type="compositionally biased region" description="Basic and acidic residues" evidence="11">
    <location>
        <begin position="1483"/>
        <end position="1509"/>
    </location>
</feature>
<feature type="region of interest" description="Disordered" evidence="11">
    <location>
        <begin position="1859"/>
        <end position="1885"/>
    </location>
</feature>
<feature type="region of interest" description="Disordered" evidence="11">
    <location>
        <begin position="1461"/>
        <end position="1676"/>
    </location>
</feature>
<feature type="region of interest" description="Disordered" evidence="11">
    <location>
        <begin position="767"/>
        <end position="798"/>
    </location>
</feature>
<feature type="region of interest" description="Disordered" evidence="11">
    <location>
        <begin position="243"/>
        <end position="365"/>
    </location>
</feature>
<dbReference type="GO" id="GO:0003723">
    <property type="term" value="F:RNA binding"/>
    <property type="evidence" value="ECO:0007669"/>
    <property type="project" value="UniProtKB-UniRule"/>
</dbReference>
<dbReference type="InterPro" id="IPR013083">
    <property type="entry name" value="Znf_RING/FYVE/PHD"/>
</dbReference>
<dbReference type="GO" id="GO:0008270">
    <property type="term" value="F:zinc ion binding"/>
    <property type="evidence" value="ECO:0007669"/>
    <property type="project" value="UniProtKB-KW"/>
</dbReference>
<dbReference type="CDD" id="cd16618">
    <property type="entry name" value="mRING-HC-C4C4_CNOT4"/>
    <property type="match status" value="1"/>
</dbReference>
<feature type="compositionally biased region" description="Low complexity" evidence="11">
    <location>
        <begin position="1297"/>
        <end position="1321"/>
    </location>
</feature>
<evidence type="ECO:0000313" key="15">
    <source>
        <dbReference type="Proteomes" id="UP000054558"/>
    </source>
</evidence>
<dbReference type="STRING" id="105231.A0A1Y1I592"/>
<keyword evidence="6 10" id="KW-0175">Coiled coil</keyword>
<keyword evidence="4" id="KW-0862">Zinc</keyword>
<dbReference type="GO" id="GO:0004842">
    <property type="term" value="F:ubiquitin-protein transferase activity"/>
    <property type="evidence" value="ECO:0000318"/>
    <property type="project" value="GO_Central"/>
</dbReference>
<dbReference type="InterPro" id="IPR003954">
    <property type="entry name" value="RRM_euk-type"/>
</dbReference>
<evidence type="ECO:0000256" key="9">
    <source>
        <dbReference type="PROSITE-ProRule" id="PRU00176"/>
    </source>
</evidence>
<dbReference type="InterPro" id="IPR039515">
    <property type="entry name" value="NOT4_mRING-HC-C4C4"/>
</dbReference>
<dbReference type="InterPro" id="IPR034261">
    <property type="entry name" value="CNOT4_RRM"/>
</dbReference>
<feature type="region of interest" description="Disordered" evidence="11">
    <location>
        <begin position="568"/>
        <end position="609"/>
    </location>
</feature>
<feature type="compositionally biased region" description="Low complexity" evidence="11">
    <location>
        <begin position="1146"/>
        <end position="1165"/>
    </location>
</feature>
<feature type="region of interest" description="Disordered" evidence="11">
    <location>
        <begin position="628"/>
        <end position="719"/>
    </location>
</feature>
<keyword evidence="5 9" id="KW-0694">RNA-binding</keyword>
<dbReference type="SUPFAM" id="SSF54928">
    <property type="entry name" value="RNA-binding domain, RBD"/>
    <property type="match status" value="1"/>
</dbReference>
<name>A0A1Y1I592_KLENI</name>
<gene>
    <name evidence="14" type="ORF">KFL_001660220</name>
</gene>
<evidence type="ECO:0000256" key="1">
    <source>
        <dbReference type="ARBA" id="ARBA00004123"/>
    </source>
</evidence>
<dbReference type="OrthoDB" id="1923159at2759"/>
<evidence type="ECO:0000256" key="7">
    <source>
        <dbReference type="ARBA" id="ARBA00023242"/>
    </source>
</evidence>
<feature type="compositionally biased region" description="Basic and acidic residues" evidence="11">
    <location>
        <begin position="1551"/>
        <end position="1563"/>
    </location>
</feature>
<dbReference type="Gene3D" id="3.30.40.10">
    <property type="entry name" value="Zinc/RING finger domain, C3HC4 (zinc finger)"/>
    <property type="match status" value="1"/>
</dbReference>
<dbReference type="Proteomes" id="UP000054558">
    <property type="component" value="Unassembled WGS sequence"/>
</dbReference>